<evidence type="ECO:0000256" key="1">
    <source>
        <dbReference type="SAM" id="MobiDB-lite"/>
    </source>
</evidence>
<keyword evidence="3" id="KW-1185">Reference proteome</keyword>
<dbReference type="Proteomes" id="UP001396334">
    <property type="component" value="Unassembled WGS sequence"/>
</dbReference>
<evidence type="ECO:0000313" key="3">
    <source>
        <dbReference type="Proteomes" id="UP001396334"/>
    </source>
</evidence>
<proteinExistence type="predicted"/>
<accession>A0ABR2PHB5</accession>
<evidence type="ECO:0000313" key="2">
    <source>
        <dbReference type="EMBL" id="KAK8987838.1"/>
    </source>
</evidence>
<reference evidence="2 3" key="1">
    <citation type="journal article" date="2024" name="G3 (Bethesda)">
        <title>Genome assembly of Hibiscus sabdariffa L. provides insights into metabolisms of medicinal natural products.</title>
        <authorList>
            <person name="Kim T."/>
        </authorList>
    </citation>
    <scope>NUCLEOTIDE SEQUENCE [LARGE SCALE GENOMIC DNA]</scope>
    <source>
        <strain evidence="2">TK-2024</strain>
        <tissue evidence="2">Old leaves</tissue>
    </source>
</reference>
<feature type="compositionally biased region" description="Polar residues" evidence="1">
    <location>
        <begin position="43"/>
        <end position="53"/>
    </location>
</feature>
<organism evidence="2 3">
    <name type="scientific">Hibiscus sabdariffa</name>
    <name type="common">roselle</name>
    <dbReference type="NCBI Taxonomy" id="183260"/>
    <lineage>
        <taxon>Eukaryota</taxon>
        <taxon>Viridiplantae</taxon>
        <taxon>Streptophyta</taxon>
        <taxon>Embryophyta</taxon>
        <taxon>Tracheophyta</taxon>
        <taxon>Spermatophyta</taxon>
        <taxon>Magnoliopsida</taxon>
        <taxon>eudicotyledons</taxon>
        <taxon>Gunneridae</taxon>
        <taxon>Pentapetalae</taxon>
        <taxon>rosids</taxon>
        <taxon>malvids</taxon>
        <taxon>Malvales</taxon>
        <taxon>Malvaceae</taxon>
        <taxon>Malvoideae</taxon>
        <taxon>Hibiscus</taxon>
    </lineage>
</organism>
<sequence>MGGFRQVLLAPLEDSQVGRSPQSRETMREENGSHKLGPDDDSLSNINQTDQFQSSSSESDEEATLSEHGSWREEITALILQPPYAF</sequence>
<protein>
    <submittedName>
        <fullName evidence="2">Uncharacterized protein</fullName>
    </submittedName>
</protein>
<gene>
    <name evidence="2" type="ORF">V6N11_065444</name>
</gene>
<dbReference type="EMBL" id="JBBPBN010000059">
    <property type="protein sequence ID" value="KAK8987838.1"/>
    <property type="molecule type" value="Genomic_DNA"/>
</dbReference>
<comment type="caution">
    <text evidence="2">The sequence shown here is derived from an EMBL/GenBank/DDBJ whole genome shotgun (WGS) entry which is preliminary data.</text>
</comment>
<feature type="region of interest" description="Disordered" evidence="1">
    <location>
        <begin position="1"/>
        <end position="74"/>
    </location>
</feature>
<name>A0ABR2PHB5_9ROSI</name>
<feature type="compositionally biased region" description="Basic and acidic residues" evidence="1">
    <location>
        <begin position="25"/>
        <end position="38"/>
    </location>
</feature>